<keyword evidence="1" id="KW-0479">Metal-binding</keyword>
<name>A0A8J3TH48_9ACTN</name>
<comment type="function">
    <text evidence="1">Heme-binding protein able to scavenge peroxynitrite and to protect free L-tyrosine against peroxynitrite-mediated nitration, by acting as a peroxynitrite isomerase that converts peroxynitrite to nitrate. Therefore, this protein likely plays a role in peroxynitrite sensing and in the detoxification of reactive nitrogen and oxygen species (RNS and ROS, respectively). Is able to bind nitric oxide (NO) in vitro, but may act as a sensor of peroxynitrite levels in vivo.</text>
</comment>
<dbReference type="CDD" id="cd07828">
    <property type="entry name" value="lipocalin_heme-bd-THAP4-like"/>
    <property type="match status" value="1"/>
</dbReference>
<comment type="cofactor">
    <cofactor evidence="1">
        <name>heme b</name>
        <dbReference type="ChEBI" id="CHEBI:60344"/>
    </cofactor>
    <text evidence="1">Binds 1 heme b group per subunit, that coordinates a highly solvent-exposed Fe(III) atom.</text>
</comment>
<dbReference type="SUPFAM" id="SSF50814">
    <property type="entry name" value="Lipocalins"/>
    <property type="match status" value="1"/>
</dbReference>
<feature type="binding site" evidence="1">
    <location>
        <position position="167"/>
    </location>
    <ligand>
        <name>heme b</name>
        <dbReference type="ChEBI" id="CHEBI:60344"/>
    </ligand>
</feature>
<organism evidence="3 4">
    <name type="scientific">Planosporangium mesophilum</name>
    <dbReference type="NCBI Taxonomy" id="689768"/>
    <lineage>
        <taxon>Bacteria</taxon>
        <taxon>Bacillati</taxon>
        <taxon>Actinomycetota</taxon>
        <taxon>Actinomycetes</taxon>
        <taxon>Micromonosporales</taxon>
        <taxon>Micromonosporaceae</taxon>
        <taxon>Planosporangium</taxon>
    </lineage>
</organism>
<accession>A0A8J3TH48</accession>
<comment type="similarity">
    <text evidence="1">Belongs to the nitrobindin family.</text>
</comment>
<feature type="binding site" evidence="1">
    <location>
        <position position="58"/>
    </location>
    <ligand>
        <name>heme b</name>
        <dbReference type="ChEBI" id="CHEBI:60344"/>
    </ligand>
</feature>
<comment type="catalytic activity">
    <reaction evidence="1">
        <text>peroxynitrite = nitrate</text>
        <dbReference type="Rhea" id="RHEA:63116"/>
        <dbReference type="ChEBI" id="CHEBI:17632"/>
        <dbReference type="ChEBI" id="CHEBI:25941"/>
    </reaction>
</comment>
<dbReference type="Proteomes" id="UP000599074">
    <property type="component" value="Unassembled WGS sequence"/>
</dbReference>
<dbReference type="GO" id="GO:0062213">
    <property type="term" value="F:peroxynitrite isomerase activity"/>
    <property type="evidence" value="ECO:0007669"/>
    <property type="project" value="UniProtKB-UniRule"/>
</dbReference>
<comment type="pathway">
    <text evidence="1">Nitrogen metabolism.</text>
</comment>
<reference evidence="3" key="1">
    <citation type="submission" date="2021-01" db="EMBL/GenBank/DDBJ databases">
        <title>Whole genome shotgun sequence of Planosporangium mesophilum NBRC 109066.</title>
        <authorList>
            <person name="Komaki H."/>
            <person name="Tamura T."/>
        </authorList>
    </citation>
    <scope>NUCLEOTIDE SEQUENCE</scope>
    <source>
        <strain evidence="3">NBRC 109066</strain>
    </source>
</reference>
<dbReference type="HAMAP" id="MF_01297">
    <property type="entry name" value="nitrobindin"/>
    <property type="match status" value="1"/>
</dbReference>
<comment type="caution">
    <text evidence="3">The sequence shown here is derived from an EMBL/GenBank/DDBJ whole genome shotgun (WGS) entry which is preliminary data.</text>
</comment>
<evidence type="ECO:0000313" key="4">
    <source>
        <dbReference type="Proteomes" id="UP000599074"/>
    </source>
</evidence>
<proteinExistence type="inferred from homology"/>
<evidence type="ECO:0000259" key="2">
    <source>
        <dbReference type="Pfam" id="PF08768"/>
    </source>
</evidence>
<dbReference type="PANTHER" id="PTHR15854">
    <property type="entry name" value="THAP4 PROTEIN"/>
    <property type="match status" value="1"/>
</dbReference>
<keyword evidence="1" id="KW-0413">Isomerase</keyword>
<comment type="domain">
    <text evidence="1">Forms a 10-stranded antiparallel beta-barrel structure able to accommodate a hydrophobic ligand in its interior. In fact, this fold hosts the heme group, which is located in a wide surface cleft.</text>
</comment>
<dbReference type="PANTHER" id="PTHR15854:SF4">
    <property type="entry name" value="PEROXYNITRITE ISOMERASE THAP4"/>
    <property type="match status" value="1"/>
</dbReference>
<dbReference type="InterPro" id="IPR012674">
    <property type="entry name" value="Calycin"/>
</dbReference>
<dbReference type="Gene3D" id="2.40.128.20">
    <property type="match status" value="1"/>
</dbReference>
<evidence type="ECO:0000256" key="1">
    <source>
        <dbReference type="HAMAP-Rule" id="MF_01297"/>
    </source>
</evidence>
<dbReference type="EC" id="5.99.-.-" evidence="1"/>
<dbReference type="Pfam" id="PF08768">
    <property type="entry name" value="THAP4_heme-bd"/>
    <property type="match status" value="1"/>
</dbReference>
<dbReference type="EMBL" id="BOON01000006">
    <property type="protein sequence ID" value="GII21375.1"/>
    <property type="molecule type" value="Genomic_DNA"/>
</dbReference>
<sequence>MSEESQVNPVWMGETPVDPYPFEETHDLRTGPDLHPALLGLLPFVGLWRGRGQGGYPTLEHDFEYAQEVRFSHDGRPFLFYESRTWLIEPDGTPIRPSAREVGWWRPVQTDPTVEHAAQPMPTRSDDIEVLLTHPTGFLELYLGRVEANGTRVEMVTDAVVRTATAKEVTSGHRLYGIVEGALLYAYDMAAVGQSPAPHLSARLERVAG</sequence>
<keyword evidence="1" id="KW-0349">Heme</keyword>
<protein>
    <recommendedName>
        <fullName evidence="1">Peroxynitrite isomerase</fullName>
        <ecNumber evidence="1">5.99.-.-</ecNumber>
    </recommendedName>
    <alternativeName>
        <fullName evidence="1">Ferric nitrobindin</fullName>
        <shortName evidence="1">Nb(III)</shortName>
    </alternativeName>
</protein>
<dbReference type="GO" id="GO:0020037">
    <property type="term" value="F:heme binding"/>
    <property type="evidence" value="ECO:0007669"/>
    <property type="project" value="UniProtKB-UniRule"/>
</dbReference>
<keyword evidence="1" id="KW-0408">Iron</keyword>
<feature type="domain" description="THAP4-like heme-binding" evidence="2">
    <location>
        <begin position="38"/>
        <end position="206"/>
    </location>
</feature>
<keyword evidence="4" id="KW-1185">Reference proteome</keyword>
<dbReference type="InterPro" id="IPR022939">
    <property type="entry name" value="Nb(III)_bact/plant"/>
</dbReference>
<gene>
    <name evidence="3" type="ORF">Pme01_09720</name>
</gene>
<dbReference type="GO" id="GO:0046872">
    <property type="term" value="F:metal ion binding"/>
    <property type="evidence" value="ECO:0007669"/>
    <property type="project" value="UniProtKB-KW"/>
</dbReference>
<dbReference type="InterPro" id="IPR045165">
    <property type="entry name" value="Nitrobindin"/>
</dbReference>
<feature type="short sequence motif" description="GXWXGXG" evidence="1">
    <location>
        <begin position="46"/>
        <end position="52"/>
    </location>
</feature>
<feature type="binding site" description="axial binding residue" evidence="1">
    <location>
        <position position="199"/>
    </location>
    <ligand>
        <name>heme b</name>
        <dbReference type="ChEBI" id="CHEBI:60344"/>
    </ligand>
    <ligandPart>
        <name>Fe</name>
        <dbReference type="ChEBI" id="CHEBI:18248"/>
    </ligandPart>
</feature>
<evidence type="ECO:0000313" key="3">
    <source>
        <dbReference type="EMBL" id="GII21375.1"/>
    </source>
</evidence>
<dbReference type="AlphaFoldDB" id="A0A8J3TH48"/>
<dbReference type="InterPro" id="IPR014878">
    <property type="entry name" value="THAP4-like_heme-bd"/>
</dbReference>